<dbReference type="EMBL" id="BPLQ01011454">
    <property type="protein sequence ID" value="GIY58073.1"/>
    <property type="molecule type" value="Genomic_DNA"/>
</dbReference>
<protein>
    <submittedName>
        <fullName evidence="1">Uncharacterized protein</fullName>
    </submittedName>
</protein>
<evidence type="ECO:0000313" key="2">
    <source>
        <dbReference type="Proteomes" id="UP001054837"/>
    </source>
</evidence>
<organism evidence="1 2">
    <name type="scientific">Caerostris darwini</name>
    <dbReference type="NCBI Taxonomy" id="1538125"/>
    <lineage>
        <taxon>Eukaryota</taxon>
        <taxon>Metazoa</taxon>
        <taxon>Ecdysozoa</taxon>
        <taxon>Arthropoda</taxon>
        <taxon>Chelicerata</taxon>
        <taxon>Arachnida</taxon>
        <taxon>Araneae</taxon>
        <taxon>Araneomorphae</taxon>
        <taxon>Entelegynae</taxon>
        <taxon>Araneoidea</taxon>
        <taxon>Araneidae</taxon>
        <taxon>Caerostris</taxon>
    </lineage>
</organism>
<proteinExistence type="predicted"/>
<dbReference type="AlphaFoldDB" id="A0AAV4UJW3"/>
<name>A0AAV4UJW3_9ARAC</name>
<sequence>MDVTAVHMIPIKKLQQPGQRAALYSEHFHSTSTSLAVWSKTKLFMQWNTLRLAPADSPMCWIQCYWNRTGSACCIEIYGNDLALHDPLLFWISR</sequence>
<accession>A0AAV4UJW3</accession>
<keyword evidence="2" id="KW-1185">Reference proteome</keyword>
<dbReference type="Proteomes" id="UP001054837">
    <property type="component" value="Unassembled WGS sequence"/>
</dbReference>
<evidence type="ECO:0000313" key="1">
    <source>
        <dbReference type="EMBL" id="GIY58073.1"/>
    </source>
</evidence>
<gene>
    <name evidence="1" type="ORF">CDAR_74341</name>
</gene>
<reference evidence="1 2" key="1">
    <citation type="submission" date="2021-06" db="EMBL/GenBank/DDBJ databases">
        <title>Caerostris darwini draft genome.</title>
        <authorList>
            <person name="Kono N."/>
            <person name="Arakawa K."/>
        </authorList>
    </citation>
    <scope>NUCLEOTIDE SEQUENCE [LARGE SCALE GENOMIC DNA]</scope>
</reference>
<comment type="caution">
    <text evidence="1">The sequence shown here is derived from an EMBL/GenBank/DDBJ whole genome shotgun (WGS) entry which is preliminary data.</text>
</comment>